<comment type="similarity">
    <text evidence="1">Belongs to the GAB family.</text>
</comment>
<dbReference type="AlphaFoldDB" id="G3GTT8"/>
<feature type="compositionally biased region" description="Polar residues" evidence="2">
    <location>
        <begin position="163"/>
        <end position="173"/>
    </location>
</feature>
<dbReference type="SMART" id="SM00233">
    <property type="entry name" value="PH"/>
    <property type="match status" value="1"/>
</dbReference>
<gene>
    <name evidence="3" type="ORF">I79_001077</name>
</gene>
<dbReference type="PANTHER" id="PTHR45960:SF1">
    <property type="entry name" value="GRB2-ASSOCIATED-BINDING PROTEIN 2"/>
    <property type="match status" value="1"/>
</dbReference>
<proteinExistence type="inferred from homology"/>
<dbReference type="PROSITE" id="PS50003">
    <property type="entry name" value="PH_DOMAIN"/>
    <property type="match status" value="1"/>
</dbReference>
<name>G3GTT8_CRIGR</name>
<evidence type="ECO:0000256" key="2">
    <source>
        <dbReference type="SAM" id="MobiDB-lite"/>
    </source>
</evidence>
<dbReference type="InterPro" id="IPR046355">
    <property type="entry name" value="Gab1-4-like"/>
</dbReference>
<protein>
    <submittedName>
        <fullName evidence="3">GRB2-associated-binding protein 2</fullName>
    </submittedName>
</protein>
<dbReference type="InterPro" id="IPR001849">
    <property type="entry name" value="PH_domain"/>
</dbReference>
<accession>G3GTT8</accession>
<dbReference type="Pfam" id="PF00169">
    <property type="entry name" value="PH"/>
    <property type="match status" value="1"/>
</dbReference>
<dbReference type="EMBL" id="JH000022">
    <property type="protein sequence ID" value="EGV94383.1"/>
    <property type="molecule type" value="Genomic_DNA"/>
</dbReference>
<dbReference type="GO" id="GO:0005068">
    <property type="term" value="F:transmembrane receptor protein tyrosine kinase adaptor activity"/>
    <property type="evidence" value="ECO:0007669"/>
    <property type="project" value="TreeGrafter"/>
</dbReference>
<dbReference type="PANTHER" id="PTHR45960">
    <property type="entry name" value="GRB2-ASSOCIATED-BINDING PROTEIN"/>
    <property type="match status" value="1"/>
</dbReference>
<dbReference type="Gene3D" id="2.30.29.30">
    <property type="entry name" value="Pleckstrin-homology domain (PH domain)/Phosphotyrosine-binding domain (PTB)"/>
    <property type="match status" value="1"/>
</dbReference>
<dbReference type="Proteomes" id="UP000001075">
    <property type="component" value="Unassembled WGS sequence"/>
</dbReference>
<organism evidence="3 4">
    <name type="scientific">Cricetulus griseus</name>
    <name type="common">Chinese hamster</name>
    <name type="synonym">Cricetulus barabensis griseus</name>
    <dbReference type="NCBI Taxonomy" id="10029"/>
    <lineage>
        <taxon>Eukaryota</taxon>
        <taxon>Metazoa</taxon>
        <taxon>Chordata</taxon>
        <taxon>Craniata</taxon>
        <taxon>Vertebrata</taxon>
        <taxon>Euteleostomi</taxon>
        <taxon>Mammalia</taxon>
        <taxon>Eutheria</taxon>
        <taxon>Euarchontoglires</taxon>
        <taxon>Glires</taxon>
        <taxon>Rodentia</taxon>
        <taxon>Myomorpha</taxon>
        <taxon>Muroidea</taxon>
        <taxon>Cricetidae</taxon>
        <taxon>Cricetinae</taxon>
        <taxon>Cricetulus</taxon>
    </lineage>
</organism>
<feature type="region of interest" description="Disordered" evidence="2">
    <location>
        <begin position="162"/>
        <end position="186"/>
    </location>
</feature>
<dbReference type="GO" id="GO:0005737">
    <property type="term" value="C:cytoplasm"/>
    <property type="evidence" value="ECO:0007669"/>
    <property type="project" value="TreeGrafter"/>
</dbReference>
<evidence type="ECO:0000313" key="3">
    <source>
        <dbReference type="EMBL" id="EGV94383.1"/>
    </source>
</evidence>
<evidence type="ECO:0000313" key="4">
    <source>
        <dbReference type="Proteomes" id="UP000001075"/>
    </source>
</evidence>
<sequence>MPLSTRARCGLQSASNDVVCTGWLEKSPPEKKLGSDAWKKCWFISWNGQINGDKNEYSKKPLWIINLNFCKQLDVGLTFNKKELQKSFMFDIKTNERTFYLVAEIEADMNRWVQNICQICHFSQTKESTDSLRNLSSVSQSLHSSPAEFSSSSLHLLGARNPSALSHSSQPPVSSHIRYTLSTNAP</sequence>
<evidence type="ECO:0000256" key="1">
    <source>
        <dbReference type="ARBA" id="ARBA00029462"/>
    </source>
</evidence>
<dbReference type="InterPro" id="IPR011993">
    <property type="entry name" value="PH-like_dom_sf"/>
</dbReference>
<reference evidence="4" key="1">
    <citation type="journal article" date="2011" name="Nat. Biotechnol.">
        <title>The genomic sequence of the Chinese hamster ovary (CHO)-K1 cell line.</title>
        <authorList>
            <person name="Xu X."/>
            <person name="Nagarajan H."/>
            <person name="Lewis N.E."/>
            <person name="Pan S."/>
            <person name="Cai Z."/>
            <person name="Liu X."/>
            <person name="Chen W."/>
            <person name="Xie M."/>
            <person name="Wang W."/>
            <person name="Hammond S."/>
            <person name="Andersen M.R."/>
            <person name="Neff N."/>
            <person name="Passarelli B."/>
            <person name="Koh W."/>
            <person name="Fan H.C."/>
            <person name="Wang J."/>
            <person name="Gui Y."/>
            <person name="Lee K.H."/>
            <person name="Betenbaugh M.J."/>
            <person name="Quake S.R."/>
            <person name="Famili I."/>
            <person name="Palsson B.O."/>
            <person name="Wang J."/>
        </authorList>
    </citation>
    <scope>NUCLEOTIDE SEQUENCE [LARGE SCALE GENOMIC DNA]</scope>
    <source>
        <strain evidence="4">CHO K1 cell line</strain>
    </source>
</reference>
<dbReference type="InParanoid" id="G3GTT8"/>
<dbReference type="SUPFAM" id="SSF50729">
    <property type="entry name" value="PH domain-like"/>
    <property type="match status" value="1"/>
</dbReference>